<name>A0A7C6E871_DESAE</name>
<sequence>MKTIVMAIIITLSFLLHGVYATDEYTMIEGRVLGIDEKSSAVLVKVYSKVCRGTHTFDIENTEAIKNLKIGSDISLYVINDCNKAKIGEHR</sequence>
<accession>A0A7C6E871</accession>
<organism evidence="1">
    <name type="scientific">Desulfurella acetivorans</name>
    <dbReference type="NCBI Taxonomy" id="33002"/>
    <lineage>
        <taxon>Bacteria</taxon>
        <taxon>Pseudomonadati</taxon>
        <taxon>Campylobacterota</taxon>
        <taxon>Desulfurellia</taxon>
        <taxon>Desulfurellales</taxon>
        <taxon>Desulfurellaceae</taxon>
        <taxon>Desulfurella</taxon>
    </lineage>
</organism>
<dbReference type="Proteomes" id="UP000886400">
    <property type="component" value="Unassembled WGS sequence"/>
</dbReference>
<protein>
    <recommendedName>
        <fullName evidence="2">DUF5666 domain-containing protein</fullName>
    </recommendedName>
</protein>
<reference evidence="1" key="1">
    <citation type="journal article" date="2020" name="mSystems">
        <title>Genome- and Community-Level Interaction Insights into Carbon Utilization and Element Cycling Functions of Hydrothermarchaeota in Hydrothermal Sediment.</title>
        <authorList>
            <person name="Zhou Z."/>
            <person name="Liu Y."/>
            <person name="Xu W."/>
            <person name="Pan J."/>
            <person name="Luo Z.H."/>
            <person name="Li M."/>
        </authorList>
    </citation>
    <scope>NUCLEOTIDE SEQUENCE [LARGE SCALE GENOMIC DNA]</scope>
    <source>
        <strain evidence="1">SpSt-1135</strain>
    </source>
</reference>
<comment type="caution">
    <text evidence="1">The sequence shown here is derived from an EMBL/GenBank/DDBJ whole genome shotgun (WGS) entry which is preliminary data.</text>
</comment>
<evidence type="ECO:0000313" key="1">
    <source>
        <dbReference type="EMBL" id="HHS48508.1"/>
    </source>
</evidence>
<gene>
    <name evidence="1" type="ORF">ENM99_01395</name>
</gene>
<proteinExistence type="predicted"/>
<evidence type="ECO:0008006" key="2">
    <source>
        <dbReference type="Google" id="ProtNLM"/>
    </source>
</evidence>
<dbReference type="AlphaFoldDB" id="A0A7C6E871"/>
<dbReference type="EMBL" id="DRZX01000065">
    <property type="protein sequence ID" value="HHS48508.1"/>
    <property type="molecule type" value="Genomic_DNA"/>
</dbReference>